<comment type="function">
    <text evidence="1 6">Exhibits S-adenosyl-L-methionine-dependent methyltransferase activity.</text>
</comment>
<feature type="compositionally biased region" description="Basic and acidic residues" evidence="7">
    <location>
        <begin position="1"/>
        <end position="10"/>
    </location>
</feature>
<dbReference type="EMBL" id="NSJV01000545">
    <property type="protein sequence ID" value="PAU45697.1"/>
    <property type="molecule type" value="Genomic_DNA"/>
</dbReference>
<sequence>MNDGRTRTNDGRTGPAGPGGGPELPTGVSLTAVGIAAGRAAESDREHSLFHDPYARAFVDAVGASAVDGMKDFAGYVAVRTRFFDDYLAGAADRGCRQVVILAAGLDTRAFRLPWPDGARLFEVDLPELLDFKEGVLTRQRAAPACARTVLGADLRGDWPGALLGAGLDPSAPSAWLVEGLLPYLSAAENDALLDEVGKLSAPGSELAMDHIDSRTKGGALAEVSGTLDGLGAAWRSTLDDPAAWLTAHGWHVMDAPTVGGLAARYGRGGDLAAHIGARPSGLAAAVREG</sequence>
<protein>
    <recommendedName>
        <fullName evidence="6">S-adenosyl-L-methionine-dependent methyltransferase</fullName>
        <ecNumber evidence="6">2.1.1.-</ecNumber>
    </recommendedName>
</protein>
<evidence type="ECO:0000256" key="6">
    <source>
        <dbReference type="RuleBase" id="RU362030"/>
    </source>
</evidence>
<keyword evidence="9" id="KW-1185">Reference proteome</keyword>
<evidence type="ECO:0000256" key="4">
    <source>
        <dbReference type="ARBA" id="ARBA00022679"/>
    </source>
</evidence>
<proteinExistence type="inferred from homology"/>
<organism evidence="8 9">
    <name type="scientific">Streptomyces albireticuli</name>
    <dbReference type="NCBI Taxonomy" id="1940"/>
    <lineage>
        <taxon>Bacteria</taxon>
        <taxon>Bacillati</taxon>
        <taxon>Actinomycetota</taxon>
        <taxon>Actinomycetes</taxon>
        <taxon>Kitasatosporales</taxon>
        <taxon>Streptomycetaceae</taxon>
        <taxon>Streptomyces</taxon>
    </lineage>
</organism>
<dbReference type="NCBIfam" id="TIGR00027">
    <property type="entry name" value="mthyl_TIGR00027"/>
    <property type="match status" value="1"/>
</dbReference>
<evidence type="ECO:0000256" key="5">
    <source>
        <dbReference type="ARBA" id="ARBA00022691"/>
    </source>
</evidence>
<name>A0A2A2D2L0_9ACTN</name>
<dbReference type="Pfam" id="PF04072">
    <property type="entry name" value="LCM"/>
    <property type="match status" value="1"/>
</dbReference>
<dbReference type="PANTHER" id="PTHR43619">
    <property type="entry name" value="S-ADENOSYL-L-METHIONINE-DEPENDENT METHYLTRANSFERASE YKTD-RELATED"/>
    <property type="match status" value="1"/>
</dbReference>
<dbReference type="AlphaFoldDB" id="A0A2A2D2L0"/>
<keyword evidence="3 6" id="KW-0489">Methyltransferase</keyword>
<keyword evidence="4 8" id="KW-0808">Transferase</keyword>
<dbReference type="InterPro" id="IPR029063">
    <property type="entry name" value="SAM-dependent_MTases_sf"/>
</dbReference>
<evidence type="ECO:0000313" key="8">
    <source>
        <dbReference type="EMBL" id="PAU45697.1"/>
    </source>
</evidence>
<evidence type="ECO:0000256" key="3">
    <source>
        <dbReference type="ARBA" id="ARBA00022603"/>
    </source>
</evidence>
<dbReference type="GO" id="GO:0008168">
    <property type="term" value="F:methyltransferase activity"/>
    <property type="evidence" value="ECO:0007669"/>
    <property type="project" value="UniProtKB-UniRule"/>
</dbReference>
<dbReference type="Gene3D" id="3.40.50.150">
    <property type="entry name" value="Vaccinia Virus protein VP39"/>
    <property type="match status" value="1"/>
</dbReference>
<evidence type="ECO:0000313" key="9">
    <source>
        <dbReference type="Proteomes" id="UP000218944"/>
    </source>
</evidence>
<gene>
    <name evidence="8" type="ORF">CK936_28100</name>
</gene>
<accession>A0A2A2D2L0</accession>
<dbReference type="Proteomes" id="UP000218944">
    <property type="component" value="Unassembled WGS sequence"/>
</dbReference>
<evidence type="ECO:0000256" key="2">
    <source>
        <dbReference type="ARBA" id="ARBA00008138"/>
    </source>
</evidence>
<dbReference type="InterPro" id="IPR011610">
    <property type="entry name" value="SAM_mthyl_Trfase_ML2640-like"/>
</dbReference>
<evidence type="ECO:0000256" key="7">
    <source>
        <dbReference type="SAM" id="MobiDB-lite"/>
    </source>
</evidence>
<dbReference type="PANTHER" id="PTHR43619:SF2">
    <property type="entry name" value="S-ADENOSYL-L-METHIONINE-DEPENDENT METHYLTRANSFERASES SUPERFAMILY PROTEIN"/>
    <property type="match status" value="1"/>
</dbReference>
<evidence type="ECO:0000256" key="1">
    <source>
        <dbReference type="ARBA" id="ARBA00003907"/>
    </source>
</evidence>
<feature type="region of interest" description="Disordered" evidence="7">
    <location>
        <begin position="1"/>
        <end position="25"/>
    </location>
</feature>
<dbReference type="SUPFAM" id="SSF53335">
    <property type="entry name" value="S-adenosyl-L-methionine-dependent methyltransferases"/>
    <property type="match status" value="1"/>
</dbReference>
<keyword evidence="5 6" id="KW-0949">S-adenosyl-L-methionine</keyword>
<dbReference type="EC" id="2.1.1.-" evidence="6"/>
<comment type="caution">
    <text evidence="8">The sequence shown here is derived from an EMBL/GenBank/DDBJ whole genome shotgun (WGS) entry which is preliminary data.</text>
</comment>
<reference evidence="8 9" key="1">
    <citation type="submission" date="2017-08" db="EMBL/GenBank/DDBJ databases">
        <title>Genome sequence of Streptomyces albireticuli NRRL B-1670.</title>
        <authorList>
            <person name="Graham D.E."/>
            <person name="Mahan K.M."/>
            <person name="Klingeman D.M."/>
            <person name="Hettich R.L."/>
            <person name="Parry R.J."/>
            <person name="Spain J.C."/>
        </authorList>
    </citation>
    <scope>NUCLEOTIDE SEQUENCE [LARGE SCALE GENOMIC DNA]</scope>
    <source>
        <strain evidence="8 9">NRRL B-1670</strain>
    </source>
</reference>
<dbReference type="InterPro" id="IPR007213">
    <property type="entry name" value="Ppm1/Ppm2/Tcmp"/>
</dbReference>
<comment type="similarity">
    <text evidence="2 6">Belongs to the UPF0677 family.</text>
</comment>
<dbReference type="GO" id="GO:0032259">
    <property type="term" value="P:methylation"/>
    <property type="evidence" value="ECO:0007669"/>
    <property type="project" value="UniProtKB-KW"/>
</dbReference>